<dbReference type="Pfam" id="PF19895">
    <property type="entry name" value="DUF6368"/>
    <property type="match status" value="1"/>
</dbReference>
<evidence type="ECO:0000313" key="3">
    <source>
        <dbReference type="Proteomes" id="UP001597023"/>
    </source>
</evidence>
<accession>A0ABW2WMR0</accession>
<evidence type="ECO:0000313" key="2">
    <source>
        <dbReference type="EMBL" id="MFD0319296.1"/>
    </source>
</evidence>
<gene>
    <name evidence="2" type="ORF">ACFQZ6_34795</name>
</gene>
<keyword evidence="3" id="KW-1185">Reference proteome</keyword>
<feature type="region of interest" description="Disordered" evidence="1">
    <location>
        <begin position="70"/>
        <end position="92"/>
    </location>
</feature>
<dbReference type="EMBL" id="JBHTEB010000001">
    <property type="protein sequence ID" value="MFD0319296.1"/>
    <property type="molecule type" value="Genomic_DNA"/>
</dbReference>
<organism evidence="2 3">
    <name type="scientific">Streptomyces flavalbus</name>
    <dbReference type="NCBI Taxonomy" id="2665155"/>
    <lineage>
        <taxon>Bacteria</taxon>
        <taxon>Bacillati</taxon>
        <taxon>Actinomycetota</taxon>
        <taxon>Actinomycetes</taxon>
        <taxon>Kitasatosporales</taxon>
        <taxon>Streptomycetaceae</taxon>
        <taxon>Streptomyces</taxon>
    </lineage>
</organism>
<sequence length="118" mass="12789">MTVVPHPLVGPHRQREERRRPFLVSLAGPGVGDESTVEAEHADDPEAEAVLGFRPAQAVHVRAFDAHFFHEPPGGRRGLKAGGGGLPGRPDRRPVRMAAWNVYLESAATSCELPTRTP</sequence>
<dbReference type="Proteomes" id="UP001597023">
    <property type="component" value="Unassembled WGS sequence"/>
</dbReference>
<evidence type="ECO:0000256" key="1">
    <source>
        <dbReference type="SAM" id="MobiDB-lite"/>
    </source>
</evidence>
<dbReference type="RefSeq" id="WP_381617689.1">
    <property type="nucleotide sequence ID" value="NZ_JBHTEB010000001.1"/>
</dbReference>
<comment type="caution">
    <text evidence="2">The sequence shown here is derived from an EMBL/GenBank/DDBJ whole genome shotgun (WGS) entry which is preliminary data.</text>
</comment>
<proteinExistence type="predicted"/>
<dbReference type="InterPro" id="IPR045948">
    <property type="entry name" value="DUF6368"/>
</dbReference>
<protein>
    <submittedName>
        <fullName evidence="2">DUF6368 family protein</fullName>
    </submittedName>
</protein>
<reference evidence="3" key="1">
    <citation type="journal article" date="2019" name="Int. J. Syst. Evol. Microbiol.">
        <title>The Global Catalogue of Microorganisms (GCM) 10K type strain sequencing project: providing services to taxonomists for standard genome sequencing and annotation.</title>
        <authorList>
            <consortium name="The Broad Institute Genomics Platform"/>
            <consortium name="The Broad Institute Genome Sequencing Center for Infectious Disease"/>
            <person name="Wu L."/>
            <person name="Ma J."/>
        </authorList>
    </citation>
    <scope>NUCLEOTIDE SEQUENCE [LARGE SCALE GENOMIC DNA]</scope>
    <source>
        <strain evidence="3">CGMCC 4.7400</strain>
    </source>
</reference>
<name>A0ABW2WMR0_9ACTN</name>
<feature type="region of interest" description="Disordered" evidence="1">
    <location>
        <begin position="1"/>
        <end position="20"/>
    </location>
</feature>